<feature type="transmembrane region" description="Helical" evidence="1">
    <location>
        <begin position="65"/>
        <end position="84"/>
    </location>
</feature>
<accession>A0A399CR68</accession>
<dbReference type="InterPro" id="IPR027417">
    <property type="entry name" value="P-loop_NTPase"/>
</dbReference>
<keyword evidence="1" id="KW-0812">Transmembrane</keyword>
<name>A0A399CR68_9BACT</name>
<keyword evidence="4" id="KW-1185">Reference proteome</keyword>
<dbReference type="PANTHER" id="PTHR42957:SF1">
    <property type="entry name" value="HELICASE MJ1565-RELATED"/>
    <property type="match status" value="1"/>
</dbReference>
<dbReference type="RefSeq" id="WP_119352335.1">
    <property type="nucleotide sequence ID" value="NZ_QWET01000048.1"/>
</dbReference>
<evidence type="ECO:0000256" key="1">
    <source>
        <dbReference type="SAM" id="Phobius"/>
    </source>
</evidence>
<feature type="transmembrane region" description="Helical" evidence="1">
    <location>
        <begin position="39"/>
        <end position="58"/>
    </location>
</feature>
<keyword evidence="1" id="KW-0472">Membrane</keyword>
<dbReference type="Gene3D" id="3.40.50.300">
    <property type="entry name" value="P-loop containing nucleotide triphosphate hydrolases"/>
    <property type="match status" value="1"/>
</dbReference>
<dbReference type="PANTHER" id="PTHR42957">
    <property type="entry name" value="HELICASE MJ1565-RELATED"/>
    <property type="match status" value="1"/>
</dbReference>
<evidence type="ECO:0000313" key="3">
    <source>
        <dbReference type="EMBL" id="RIH62724.1"/>
    </source>
</evidence>
<dbReference type="InterPro" id="IPR008571">
    <property type="entry name" value="HerA-like"/>
</dbReference>
<dbReference type="OrthoDB" id="9806951at2"/>
<dbReference type="Proteomes" id="UP000266441">
    <property type="component" value="Unassembled WGS sequence"/>
</dbReference>
<proteinExistence type="predicted"/>
<feature type="transmembrane region" description="Helical" evidence="1">
    <location>
        <begin position="148"/>
        <end position="173"/>
    </location>
</feature>
<protein>
    <submittedName>
        <fullName evidence="3">DUF87 domain-containing protein</fullName>
    </submittedName>
</protein>
<dbReference type="AlphaFoldDB" id="A0A399CR68"/>
<reference evidence="3 4" key="1">
    <citation type="journal article" date="2015" name="Int. J. Syst. Evol. Microbiol.">
        <title>Mariniphaga sediminis sp. nov., isolated from coastal sediment.</title>
        <authorList>
            <person name="Wang F.Q."/>
            <person name="Shen Q.Y."/>
            <person name="Chen G.J."/>
            <person name="Du Z.J."/>
        </authorList>
    </citation>
    <scope>NUCLEOTIDE SEQUENCE [LARGE SCALE GENOMIC DNA]</scope>
    <source>
        <strain evidence="3 4">SY21</strain>
    </source>
</reference>
<evidence type="ECO:0000313" key="4">
    <source>
        <dbReference type="Proteomes" id="UP000266441"/>
    </source>
</evidence>
<dbReference type="EMBL" id="QWET01000048">
    <property type="protein sequence ID" value="RIH62724.1"/>
    <property type="molecule type" value="Genomic_DNA"/>
</dbReference>
<sequence>MIKILKNKLVLFSILLGVILILSKWLTGEFFPSTSDNNLWFYSGLFMVLVSSFFIEEYYTSPRNILANILPLVVIFIAVKQIFIDNNHAWLWWVGFSYIVFILLCSFLSIILNDDDRSPDNYKNILSEYLKNIATTLGKGKLVFSAMFLYFLLTFYSINNIKVLSLMLFWWFIIVADPQKLVNKISIKKKYSDDAVGRIISVQSKKIFLVRLFQDSLNAKIFDIVRFKYTVQDDETLVCYGFILETFLLNDQKWVKILLCKEEHDDALKKSFEKNIVYRISNDEYIEKIIKRFVGVIVDGSEIGKINFECYNSNEISEGDLLEVNLNNKTIYYQIIQGIAKEEIVEKKNETGFIKGQAIQLGKWNNENYSFEKHGWVPDINSVVLIADTSEIVPPAFEYPEYKLGIIPNTTLPVVINLHDAISHHFALLGVTGSGKSFITFEILKELRIDTKIICVDFTGEYHEKLKGLNPKSILHDANGVTQIEEMIAEKETATKSKNSKAVLDLKHKIQGKLNEYIIEFIESENKIGIFELPDLSNTTFILEFTQFFLENVFNIAKKGSAERICLVLEEAHTVVPETSFIGDLGDFGSSKAIVNKIGQIALQGRKYGVGLLVIAQRTANVSKTVLTQCNTVLCFQAFDETSFTFIGNYLGKDLVTTLPNLTKYHAIVTGKGVKSNIPMIVDLTREL</sequence>
<comment type="caution">
    <text evidence="3">The sequence shown here is derived from an EMBL/GenBank/DDBJ whole genome shotgun (WGS) entry which is preliminary data.</text>
</comment>
<feature type="transmembrane region" description="Helical" evidence="1">
    <location>
        <begin position="9"/>
        <end position="27"/>
    </location>
</feature>
<dbReference type="InterPro" id="IPR002789">
    <property type="entry name" value="HerA_central"/>
</dbReference>
<keyword evidence="1" id="KW-1133">Transmembrane helix</keyword>
<organism evidence="3 4">
    <name type="scientific">Mariniphaga sediminis</name>
    <dbReference type="NCBI Taxonomy" id="1628158"/>
    <lineage>
        <taxon>Bacteria</taxon>
        <taxon>Pseudomonadati</taxon>
        <taxon>Bacteroidota</taxon>
        <taxon>Bacteroidia</taxon>
        <taxon>Marinilabiliales</taxon>
        <taxon>Prolixibacteraceae</taxon>
        <taxon>Mariniphaga</taxon>
    </lineage>
</organism>
<evidence type="ECO:0000259" key="2">
    <source>
        <dbReference type="Pfam" id="PF01935"/>
    </source>
</evidence>
<dbReference type="Pfam" id="PF01935">
    <property type="entry name" value="DUF87"/>
    <property type="match status" value="1"/>
</dbReference>
<feature type="transmembrane region" description="Helical" evidence="1">
    <location>
        <begin position="90"/>
        <end position="112"/>
    </location>
</feature>
<gene>
    <name evidence="3" type="ORF">D1164_23440</name>
</gene>
<dbReference type="SUPFAM" id="SSF52540">
    <property type="entry name" value="P-loop containing nucleoside triphosphate hydrolases"/>
    <property type="match status" value="1"/>
</dbReference>
<feature type="domain" description="Helicase HerA central" evidence="2">
    <location>
        <begin position="404"/>
        <end position="466"/>
    </location>
</feature>